<feature type="region of interest" description="Disordered" evidence="1">
    <location>
        <begin position="129"/>
        <end position="170"/>
    </location>
</feature>
<dbReference type="Proteomes" id="UP000009015">
    <property type="component" value="Segment"/>
</dbReference>
<organism evidence="2 3">
    <name type="scientific">Vibrio phage phi-pp2</name>
    <dbReference type="NCBI Taxonomy" id="1204514"/>
    <lineage>
        <taxon>Viruses</taxon>
        <taxon>Duplodnaviria</taxon>
        <taxon>Heunggongvirae</taxon>
        <taxon>Uroviricota</taxon>
        <taxon>Caudoviricetes</taxon>
        <taxon>Pantevenvirales</taxon>
        <taxon>Straboviridae</taxon>
        <taxon>Schizotequatrovirus</taxon>
        <taxon>Schizotequatrovirus KVP40</taxon>
    </lineage>
</organism>
<sequence>MHMNYKRIHDEIINRAVERAWTKSTAPVYVELHHILPKSMCRYTKSIERDEYVFDMDSEEKSNLVVLTAREHFLVHWLLFKIYNNNKMAHAWHRLANDNRHNSHSYRYAREAHAKAISQTLTGIKRAPFSEEHRENLKKAWENREPTSDTTKEKMSKSRKGVSKSKEHSQKIREALLNLPVVTCPHCGKQGKKGGAMTRHHFDNCKSK</sequence>
<evidence type="ECO:0000313" key="2">
    <source>
        <dbReference type="EMBL" id="AFN37312.1"/>
    </source>
</evidence>
<keyword evidence="2" id="KW-0378">Hydrolase</keyword>
<reference evidence="2 3" key="1">
    <citation type="journal article" date="2012" name="BMC Genomics">
        <title>Genome-wide characterization of vibrio phage phipp2 with unique arrangements of the mob-like genes.</title>
        <authorList>
            <person name="Lin Y.R."/>
            <person name="Lin C.S."/>
        </authorList>
    </citation>
    <scope>NUCLEOTIDE SEQUENCE [LARGE SCALE GENOMIC DNA]</scope>
</reference>
<feature type="compositionally biased region" description="Basic and acidic residues" evidence="1">
    <location>
        <begin position="129"/>
        <end position="156"/>
    </location>
</feature>
<dbReference type="EMBL" id="JN849462">
    <property type="protein sequence ID" value="AFN37312.1"/>
    <property type="molecule type" value="Genomic_DNA"/>
</dbReference>
<keyword evidence="2" id="KW-0255">Endonuclease</keyword>
<gene>
    <name evidence="2" type="ORF">pp2_079</name>
</gene>
<evidence type="ECO:0000256" key="1">
    <source>
        <dbReference type="SAM" id="MobiDB-lite"/>
    </source>
</evidence>
<feature type="region of interest" description="Disordered" evidence="1">
    <location>
        <begin position="188"/>
        <end position="208"/>
    </location>
</feature>
<keyword evidence="2" id="KW-0540">Nuclease</keyword>
<name>I6X240_9CAUD</name>
<dbReference type="GO" id="GO:0004519">
    <property type="term" value="F:endonuclease activity"/>
    <property type="evidence" value="ECO:0007669"/>
    <property type="project" value="UniProtKB-KW"/>
</dbReference>
<proteinExistence type="predicted"/>
<accession>I6X240</accession>
<evidence type="ECO:0000313" key="3">
    <source>
        <dbReference type="Proteomes" id="UP000009015"/>
    </source>
</evidence>
<protein>
    <submittedName>
        <fullName evidence="2">Homing endonuclease</fullName>
    </submittedName>
</protein>